<evidence type="ECO:0000256" key="2">
    <source>
        <dbReference type="ARBA" id="ARBA00022475"/>
    </source>
</evidence>
<dbReference type="Pfam" id="PF13853">
    <property type="entry name" value="7tm_4"/>
    <property type="match status" value="1"/>
</dbReference>
<protein>
    <recommendedName>
        <fullName evidence="10">Olfactory receptor</fullName>
    </recommendedName>
</protein>
<comment type="subcellular location">
    <subcellularLocation>
        <location evidence="1 10">Cell membrane</location>
        <topology evidence="1 10">Multi-pass membrane protein</topology>
    </subcellularLocation>
</comment>
<dbReference type="OMA" id="WKLCLSM"/>
<dbReference type="PRINTS" id="PR00245">
    <property type="entry name" value="OLFACTORYR"/>
</dbReference>
<name>A0A6I8NWA4_ORNAN</name>
<keyword evidence="13" id="KW-1185">Reference proteome</keyword>
<dbReference type="GeneTree" id="ENSGT01150000286923"/>
<evidence type="ECO:0000256" key="3">
    <source>
        <dbReference type="ARBA" id="ARBA00022606"/>
    </source>
</evidence>
<keyword evidence="4 9" id="KW-0812">Transmembrane</keyword>
<evidence type="ECO:0000256" key="10">
    <source>
        <dbReference type="RuleBase" id="RU363047"/>
    </source>
</evidence>
<organism evidence="12 13">
    <name type="scientific">Ornithorhynchus anatinus</name>
    <name type="common">Duckbill platypus</name>
    <dbReference type="NCBI Taxonomy" id="9258"/>
    <lineage>
        <taxon>Eukaryota</taxon>
        <taxon>Metazoa</taxon>
        <taxon>Chordata</taxon>
        <taxon>Craniata</taxon>
        <taxon>Vertebrata</taxon>
        <taxon>Euteleostomi</taxon>
        <taxon>Mammalia</taxon>
        <taxon>Monotremata</taxon>
        <taxon>Ornithorhynchidae</taxon>
        <taxon>Ornithorhynchus</taxon>
    </lineage>
</organism>
<gene>
    <name evidence="12" type="primary">LOC100088918</name>
</gene>
<evidence type="ECO:0000256" key="8">
    <source>
        <dbReference type="ARBA" id="ARBA00023224"/>
    </source>
</evidence>
<dbReference type="GO" id="GO:0005886">
    <property type="term" value="C:plasma membrane"/>
    <property type="evidence" value="ECO:0000318"/>
    <property type="project" value="GO_Central"/>
</dbReference>
<evidence type="ECO:0000256" key="7">
    <source>
        <dbReference type="ARBA" id="ARBA00023136"/>
    </source>
</evidence>
<dbReference type="InterPro" id="IPR000276">
    <property type="entry name" value="GPCR_Rhodpsn"/>
</dbReference>
<dbReference type="PROSITE" id="PS50262">
    <property type="entry name" value="G_PROTEIN_RECEP_F1_2"/>
    <property type="match status" value="1"/>
</dbReference>
<dbReference type="GO" id="GO:0050911">
    <property type="term" value="P:detection of chemical stimulus involved in sensory perception of smell"/>
    <property type="evidence" value="ECO:0000318"/>
    <property type="project" value="GO_Central"/>
</dbReference>
<sequence length="320" mass="35753">MEKENDTMGTDFILLGLFNHTRAHQVLFALVMMTSITSLMGNTAIILLIHRDLHLHTPMYFLLGQLSIMDVMLVFTTIPQMAGDFWYGRNSISLVGCAIQIFIFLTLEGGECFLLAAMAYDRFVAICCPLRYPVLMSPRLCLLLAVVSWLLGATDGLVQAGITMSYRFCRSREVNHFFCEAPALVLLACDDTMVFESVMYVCCVLMLLIPFSVILGSYGLILETILRMRSVEAKKKAFTTCSSHLSVVGLFYGAAIYIYIRPSSYDSTDYDKVVSAFYTILTPVLNPLIYSLKNREVLGALKRAWPNRKSTGLGVRGPGF</sequence>
<keyword evidence="5 10" id="KW-0552">Olfaction</keyword>
<accession>A0A6I8NWA4</accession>
<keyword evidence="2 10" id="KW-1003">Cell membrane</keyword>
<dbReference type="InParanoid" id="A0A6I8NWA4"/>
<evidence type="ECO:0000256" key="9">
    <source>
        <dbReference type="RuleBase" id="RU000688"/>
    </source>
</evidence>
<dbReference type="SUPFAM" id="SSF81321">
    <property type="entry name" value="Family A G protein-coupled receptor-like"/>
    <property type="match status" value="1"/>
</dbReference>
<dbReference type="PRINTS" id="PR00237">
    <property type="entry name" value="GPCRRHODOPSN"/>
</dbReference>
<dbReference type="PANTHER" id="PTHR26453">
    <property type="entry name" value="OLFACTORY RECEPTOR"/>
    <property type="match status" value="1"/>
</dbReference>
<feature type="transmembrane region" description="Helical" evidence="10">
    <location>
        <begin position="140"/>
        <end position="162"/>
    </location>
</feature>
<feature type="transmembrane region" description="Helical" evidence="10">
    <location>
        <begin position="242"/>
        <end position="260"/>
    </location>
</feature>
<evidence type="ECO:0000256" key="4">
    <source>
        <dbReference type="ARBA" id="ARBA00022692"/>
    </source>
</evidence>
<dbReference type="PROSITE" id="PS00237">
    <property type="entry name" value="G_PROTEIN_RECEP_F1_1"/>
    <property type="match status" value="1"/>
</dbReference>
<evidence type="ECO:0000256" key="6">
    <source>
        <dbReference type="ARBA" id="ARBA00022989"/>
    </source>
</evidence>
<dbReference type="AlphaFoldDB" id="A0A6I8NWA4"/>
<keyword evidence="3 10" id="KW-0716">Sensory transduction</keyword>
<feature type="transmembrane region" description="Helical" evidence="10">
    <location>
        <begin position="60"/>
        <end position="78"/>
    </location>
</feature>
<keyword evidence="6 10" id="KW-1133">Transmembrane helix</keyword>
<dbReference type="FunCoup" id="A0A6I8NWA4">
    <property type="interactions" value="184"/>
</dbReference>
<evidence type="ECO:0000313" key="12">
    <source>
        <dbReference type="Ensembl" id="ENSOANP00000045477.1"/>
    </source>
</evidence>
<dbReference type="CDD" id="cd15421">
    <property type="entry name" value="7tmA_OR2T-like"/>
    <property type="match status" value="1"/>
</dbReference>
<evidence type="ECO:0000259" key="11">
    <source>
        <dbReference type="PROSITE" id="PS50262"/>
    </source>
</evidence>
<feature type="transmembrane region" description="Helical" evidence="10">
    <location>
        <begin position="98"/>
        <end position="120"/>
    </location>
</feature>
<dbReference type="InterPro" id="IPR017452">
    <property type="entry name" value="GPCR_Rhodpsn_7TM"/>
</dbReference>
<keyword evidence="9" id="KW-0297">G-protein coupled receptor</keyword>
<keyword evidence="7 10" id="KW-0472">Membrane</keyword>
<dbReference type="Gene3D" id="1.20.1070.10">
    <property type="entry name" value="Rhodopsin 7-helix transmembrane proteins"/>
    <property type="match status" value="1"/>
</dbReference>
<keyword evidence="8 9" id="KW-0807">Transducer</keyword>
<evidence type="ECO:0000256" key="5">
    <source>
        <dbReference type="ARBA" id="ARBA00022725"/>
    </source>
</evidence>
<comment type="similarity">
    <text evidence="9">Belongs to the G-protein coupled receptor 1 family.</text>
</comment>
<feature type="transmembrane region" description="Helical" evidence="10">
    <location>
        <begin position="198"/>
        <end position="221"/>
    </location>
</feature>
<dbReference type="InterPro" id="IPR000725">
    <property type="entry name" value="Olfact_rcpt"/>
</dbReference>
<keyword evidence="9" id="KW-0675">Receptor</keyword>
<feature type="transmembrane region" description="Helical" evidence="10">
    <location>
        <begin position="272"/>
        <end position="292"/>
    </location>
</feature>
<feature type="domain" description="G-protein coupled receptors family 1 profile" evidence="11">
    <location>
        <begin position="41"/>
        <end position="290"/>
    </location>
</feature>
<dbReference type="Proteomes" id="UP000002279">
    <property type="component" value="Unplaced"/>
</dbReference>
<feature type="transmembrane region" description="Helical" evidence="10">
    <location>
        <begin position="26"/>
        <end position="48"/>
    </location>
</feature>
<evidence type="ECO:0000313" key="13">
    <source>
        <dbReference type="Proteomes" id="UP000002279"/>
    </source>
</evidence>
<reference evidence="12" key="1">
    <citation type="submission" date="2025-08" db="UniProtKB">
        <authorList>
            <consortium name="Ensembl"/>
        </authorList>
    </citation>
    <scope>IDENTIFICATION</scope>
    <source>
        <strain evidence="12">Glennie</strain>
    </source>
</reference>
<dbReference type="GO" id="GO:0004930">
    <property type="term" value="F:G protein-coupled receptor activity"/>
    <property type="evidence" value="ECO:0007669"/>
    <property type="project" value="UniProtKB-KW"/>
</dbReference>
<dbReference type="FunFam" id="1.20.1070.10:FF:000008">
    <property type="entry name" value="Olfactory receptor"/>
    <property type="match status" value="1"/>
</dbReference>
<dbReference type="Ensembl" id="ENSOANT00000057422.1">
    <property type="protein sequence ID" value="ENSOANP00000045477.1"/>
    <property type="gene ID" value="ENSOANG00000050222.1"/>
</dbReference>
<evidence type="ECO:0000256" key="1">
    <source>
        <dbReference type="ARBA" id="ARBA00004651"/>
    </source>
</evidence>
<dbReference type="GO" id="GO:0004984">
    <property type="term" value="F:olfactory receptor activity"/>
    <property type="evidence" value="ECO:0000318"/>
    <property type="project" value="GO_Central"/>
</dbReference>
<proteinExistence type="inferred from homology"/>
<reference evidence="12" key="2">
    <citation type="submission" date="2025-09" db="UniProtKB">
        <authorList>
            <consortium name="Ensembl"/>
        </authorList>
    </citation>
    <scope>IDENTIFICATION</scope>
    <source>
        <strain evidence="12">Glennie</strain>
    </source>
</reference>